<evidence type="ECO:0000313" key="2">
    <source>
        <dbReference type="EMBL" id="MFC6440183.1"/>
    </source>
</evidence>
<feature type="chain" id="PRO_5045575040" evidence="1">
    <location>
        <begin position="20"/>
        <end position="134"/>
    </location>
</feature>
<name>A0ABW1XJU3_9ALTE</name>
<evidence type="ECO:0000256" key="1">
    <source>
        <dbReference type="SAM" id="SignalP"/>
    </source>
</evidence>
<dbReference type="EMBL" id="JBHSUS010000001">
    <property type="protein sequence ID" value="MFC6440183.1"/>
    <property type="molecule type" value="Genomic_DNA"/>
</dbReference>
<evidence type="ECO:0000313" key="3">
    <source>
        <dbReference type="Proteomes" id="UP001596364"/>
    </source>
</evidence>
<gene>
    <name evidence="2" type="ORF">ACFP85_08490</name>
</gene>
<dbReference type="Pfam" id="PF11456">
    <property type="entry name" value="DUF3019"/>
    <property type="match status" value="1"/>
</dbReference>
<dbReference type="Proteomes" id="UP001596364">
    <property type="component" value="Unassembled WGS sequence"/>
</dbReference>
<reference evidence="3" key="1">
    <citation type="journal article" date="2019" name="Int. J. Syst. Evol. Microbiol.">
        <title>The Global Catalogue of Microorganisms (GCM) 10K type strain sequencing project: providing services to taxonomists for standard genome sequencing and annotation.</title>
        <authorList>
            <consortium name="The Broad Institute Genomics Platform"/>
            <consortium name="The Broad Institute Genome Sequencing Center for Infectious Disease"/>
            <person name="Wu L."/>
            <person name="Ma J."/>
        </authorList>
    </citation>
    <scope>NUCLEOTIDE SEQUENCE [LARGE SCALE GENOMIC DNA]</scope>
    <source>
        <strain evidence="3">CGMCC 1.16031</strain>
    </source>
</reference>
<sequence>MLKRISLLITLLSASHALAQTAPERSAVTSLLASPGVCVIGDEQQVCEMNLSLLWETPVAGNYCIWIADQPEPLKCWQDSWTGVYSMTFRSAGQVEFIMTASTNEVVSRVEVRVIGELEQRIRARRRSGFWRVF</sequence>
<accession>A0ABW1XJU3</accession>
<feature type="signal peptide" evidence="1">
    <location>
        <begin position="1"/>
        <end position="19"/>
    </location>
</feature>
<proteinExistence type="predicted"/>
<keyword evidence="1" id="KW-0732">Signal</keyword>
<dbReference type="InterPro" id="IPR021559">
    <property type="entry name" value="DUF3019"/>
</dbReference>
<keyword evidence="3" id="KW-1185">Reference proteome</keyword>
<dbReference type="RefSeq" id="WP_165490729.1">
    <property type="nucleotide sequence ID" value="NZ_JBHSUS010000001.1"/>
</dbReference>
<comment type="caution">
    <text evidence="2">The sequence shown here is derived from an EMBL/GenBank/DDBJ whole genome shotgun (WGS) entry which is preliminary data.</text>
</comment>
<organism evidence="2 3">
    <name type="scientific">Pseudobowmanella zhangzhouensis</name>
    <dbReference type="NCBI Taxonomy" id="1537679"/>
    <lineage>
        <taxon>Bacteria</taxon>
        <taxon>Pseudomonadati</taxon>
        <taxon>Pseudomonadota</taxon>
        <taxon>Gammaproteobacteria</taxon>
        <taxon>Alteromonadales</taxon>
        <taxon>Alteromonadaceae</taxon>
    </lineage>
</organism>
<protein>
    <submittedName>
        <fullName evidence="2">DUF3019 domain-containing protein</fullName>
    </submittedName>
</protein>